<evidence type="ECO:0000313" key="3">
    <source>
        <dbReference type="Proteomes" id="UP000054011"/>
    </source>
</evidence>
<dbReference type="Proteomes" id="UP000054011">
    <property type="component" value="Unassembled WGS sequence"/>
</dbReference>
<feature type="region of interest" description="Disordered" evidence="1">
    <location>
        <begin position="211"/>
        <end position="234"/>
    </location>
</feature>
<sequence length="234" mass="25815">MVFRKSFRGSLVRGSVTATTLGLGPLRALPLKLVILMLRLMNTPSGTFDAVPLEALFPDAGVADLDRIRRSADAIDGAQVSRKPQVWQWFPQHVTFPGRAKAGTPEVLLAEVSLYDEGGDWLEVSLDVEWTEEGLLSVWSAISVACWCEVDHNAHYIDPVERTVVGTTSLADAFETSADRFIQWLTGPRDPEFWRARASFPLGSRSGRLRCSSRSAGPLRDASPGMDERSWEAN</sequence>
<gene>
    <name evidence="2" type="ORF">ATE80_23740</name>
</gene>
<evidence type="ECO:0000313" key="2">
    <source>
        <dbReference type="EMBL" id="KUH36391.1"/>
    </source>
</evidence>
<dbReference type="EMBL" id="LNSV01000078">
    <property type="protein sequence ID" value="KUH36391.1"/>
    <property type="molecule type" value="Genomic_DNA"/>
</dbReference>
<keyword evidence="3" id="KW-1185">Reference proteome</keyword>
<reference evidence="2 3" key="1">
    <citation type="submission" date="2015-11" db="EMBL/GenBank/DDBJ databases">
        <title>Genome-wide analysis reveals the secondary metabolome in Streptomyces kanasensis ZX01.</title>
        <authorList>
            <person name="Zhang G."/>
            <person name="Han L."/>
            <person name="Feng J."/>
            <person name="Zhang X."/>
        </authorList>
    </citation>
    <scope>NUCLEOTIDE SEQUENCE [LARGE SCALE GENOMIC DNA]</scope>
    <source>
        <strain evidence="2 3">ZX01</strain>
    </source>
</reference>
<dbReference type="RefSeq" id="WP_058944304.1">
    <property type="nucleotide sequence ID" value="NZ_LNSV01000078.1"/>
</dbReference>
<accession>A0A100Y2A9</accession>
<organism evidence="2 3">
    <name type="scientific">Streptomyces kanasensis</name>
    <dbReference type="NCBI Taxonomy" id="936756"/>
    <lineage>
        <taxon>Bacteria</taxon>
        <taxon>Bacillati</taxon>
        <taxon>Actinomycetota</taxon>
        <taxon>Actinomycetes</taxon>
        <taxon>Kitasatosporales</taxon>
        <taxon>Streptomycetaceae</taxon>
        <taxon>Streptomyces</taxon>
    </lineage>
</organism>
<proteinExistence type="predicted"/>
<name>A0A100Y2A9_9ACTN</name>
<protein>
    <submittedName>
        <fullName evidence="2">Uncharacterized protein</fullName>
    </submittedName>
</protein>
<dbReference type="AlphaFoldDB" id="A0A100Y2A9"/>
<evidence type="ECO:0000256" key="1">
    <source>
        <dbReference type="SAM" id="MobiDB-lite"/>
    </source>
</evidence>
<comment type="caution">
    <text evidence="2">The sequence shown here is derived from an EMBL/GenBank/DDBJ whole genome shotgun (WGS) entry which is preliminary data.</text>
</comment>